<sequence length="148" mass="17550">MLNQYCPLTIIESRPVRENTFFAQDKDNFFQYMTNTPTELEEYNIQFGCDYDDECNSLRKIEYRDTQQATSDFRHRITTERPRLVLLVGNYMSQFLYDRDTTPGQKPNIGDSQVYSLPSTSILNTIYSTRRLQDLFDDSAEVYENFTR</sequence>
<dbReference type="InterPro" id="IPR036895">
    <property type="entry name" value="Uracil-DNA_glycosylase-like_sf"/>
</dbReference>
<evidence type="ECO:0000313" key="2">
    <source>
        <dbReference type="Proteomes" id="UP001476247"/>
    </source>
</evidence>
<proteinExistence type="predicted"/>
<organism evidence="1 2">
    <name type="scientific">Helicostylum pulchrum</name>
    <dbReference type="NCBI Taxonomy" id="562976"/>
    <lineage>
        <taxon>Eukaryota</taxon>
        <taxon>Fungi</taxon>
        <taxon>Fungi incertae sedis</taxon>
        <taxon>Mucoromycota</taxon>
        <taxon>Mucoromycotina</taxon>
        <taxon>Mucoromycetes</taxon>
        <taxon>Mucorales</taxon>
        <taxon>Mucorineae</taxon>
        <taxon>Mucoraceae</taxon>
        <taxon>Helicostylum</taxon>
    </lineage>
</organism>
<dbReference type="Gene3D" id="3.40.470.10">
    <property type="entry name" value="Uracil-DNA glycosylase-like domain"/>
    <property type="match status" value="1"/>
</dbReference>
<protein>
    <recommendedName>
        <fullName evidence="3">Uracil-DNA glycosylase-like domain-containing protein</fullName>
    </recommendedName>
</protein>
<reference evidence="1 2" key="1">
    <citation type="submission" date="2024-04" db="EMBL/GenBank/DDBJ databases">
        <title>genome sequences of Mucor flavus KT1a and Helicostylum pulchrum KT1b strains isolation_sourced from the surface of a dry-aged beef.</title>
        <authorList>
            <person name="Toyotome T."/>
            <person name="Hosono M."/>
            <person name="Torimaru M."/>
            <person name="Fukuda K."/>
            <person name="Mikami N."/>
        </authorList>
    </citation>
    <scope>NUCLEOTIDE SEQUENCE [LARGE SCALE GENOMIC DNA]</scope>
    <source>
        <strain evidence="1 2">KT1b</strain>
    </source>
</reference>
<keyword evidence="2" id="KW-1185">Reference proteome</keyword>
<dbReference type="EMBL" id="BAABUJ010000041">
    <property type="protein sequence ID" value="GAA5805105.1"/>
    <property type="molecule type" value="Genomic_DNA"/>
</dbReference>
<gene>
    <name evidence="1" type="ORF">HPULCUR_010618</name>
</gene>
<dbReference type="Proteomes" id="UP001476247">
    <property type="component" value="Unassembled WGS sequence"/>
</dbReference>
<name>A0ABP9YE64_9FUNG</name>
<comment type="caution">
    <text evidence="1">The sequence shown here is derived from an EMBL/GenBank/DDBJ whole genome shotgun (WGS) entry which is preliminary data.</text>
</comment>
<evidence type="ECO:0000313" key="1">
    <source>
        <dbReference type="EMBL" id="GAA5805105.1"/>
    </source>
</evidence>
<evidence type="ECO:0008006" key="3">
    <source>
        <dbReference type="Google" id="ProtNLM"/>
    </source>
</evidence>
<accession>A0ABP9YE64</accession>